<gene>
    <name evidence="1" type="ORF">SAMN02745190_01684</name>
</gene>
<dbReference type="AlphaFoldDB" id="A0A1M4YA43"/>
<dbReference type="EMBL" id="FQUG01000006">
    <property type="protein sequence ID" value="SHF02671.1"/>
    <property type="molecule type" value="Genomic_DNA"/>
</dbReference>
<evidence type="ECO:0000313" key="2">
    <source>
        <dbReference type="Proteomes" id="UP000184404"/>
    </source>
</evidence>
<reference evidence="1 2" key="1">
    <citation type="submission" date="2016-11" db="EMBL/GenBank/DDBJ databases">
        <authorList>
            <person name="Jaros S."/>
            <person name="Januszkiewicz K."/>
            <person name="Wedrychowicz H."/>
        </authorList>
    </citation>
    <scope>NUCLEOTIDE SEQUENCE [LARGE SCALE GENOMIC DNA]</scope>
    <source>
        <strain evidence="1 2">DSM 10502</strain>
    </source>
</reference>
<dbReference type="Proteomes" id="UP000184404">
    <property type="component" value="Unassembled WGS sequence"/>
</dbReference>
<dbReference type="STRING" id="1123243.SAMN02745190_01684"/>
<protein>
    <submittedName>
        <fullName evidence="1">Uncharacterized protein</fullName>
    </submittedName>
</protein>
<sequence>MFELAGKRKYNIYDFTRQYLNSHFANKEMDSGYSVYHCADAEDCMDNLLREIKPKFGINSNEVEIPPFAAHWIGYVLRQLVLELNLKSSQLAGIDLNRLMLFIPVAESEDEEYLIERIKVNLLGTKKGLR</sequence>
<name>A0A1M4YA43_9FIRM</name>
<organism evidence="1 2">
    <name type="scientific">Schwartzia succinivorans DSM 10502</name>
    <dbReference type="NCBI Taxonomy" id="1123243"/>
    <lineage>
        <taxon>Bacteria</taxon>
        <taxon>Bacillati</taxon>
        <taxon>Bacillota</taxon>
        <taxon>Negativicutes</taxon>
        <taxon>Selenomonadales</taxon>
        <taxon>Selenomonadaceae</taxon>
        <taxon>Schwartzia</taxon>
    </lineage>
</organism>
<evidence type="ECO:0000313" key="1">
    <source>
        <dbReference type="EMBL" id="SHF02671.1"/>
    </source>
</evidence>
<accession>A0A1M4YA43</accession>
<keyword evidence="2" id="KW-1185">Reference proteome</keyword>
<proteinExistence type="predicted"/>